<dbReference type="Gene3D" id="3.40.50.150">
    <property type="entry name" value="Vaccinia Virus protein VP39"/>
    <property type="match status" value="1"/>
</dbReference>
<evidence type="ECO:0000313" key="3">
    <source>
        <dbReference type="Proteomes" id="UP001635788"/>
    </source>
</evidence>
<protein>
    <submittedName>
        <fullName evidence="2">Methyltransferase domain-containing protein</fullName>
    </submittedName>
</protein>
<dbReference type="Pfam" id="PF13489">
    <property type="entry name" value="Methyltransf_23"/>
    <property type="match status" value="1"/>
</dbReference>
<keyword evidence="2" id="KW-0808">Transferase</keyword>
<dbReference type="EMBL" id="JBKAMQ010000002">
    <property type="protein sequence ID" value="MFN6508342.1"/>
    <property type="molecule type" value="Genomic_DNA"/>
</dbReference>
<dbReference type="Proteomes" id="UP001635788">
    <property type="component" value="Unassembled WGS sequence"/>
</dbReference>
<accession>A0ABW9KX11</accession>
<sequence length="441" mass="49634">MVASKIVRRMGEGMGSDAANAQPGTRILQRTVRIKQHGIGAQIERACPATAQYAAVSTYRQPRSIERTPFRDTLPQAGFSAPDVRRPNAAKNLAHQKRLRHARKRKSRSDSAPSKTTFGLFFQYCNWSLESLMDRTAWLRQGITENHLGLEIGPLNHPIVGKPGAQIRYADHLGREALIQKYAAHSGVDPAGIPEIDYIIGPDGLLAAVGDDRFRYLIASHVIEHVPNPIKWLTDIHTLLEDGGWLALAIPDRGRCFDALRRETTAGEWVEAALLEHSRPSPGRIFDALANEVKLDDQISWNHQPALEELKLSRKPDHALSIARHVLASGEYFDVHCWAFTPESFCNLMRTVVAAGMLELHLLELRGTAENEFLVRLGRADHMDRTSRMASYPAAGERYRSLPEGFDANLYYHLNPDVRAAGVDPNDHYVEYGRREQRRWR</sequence>
<keyword evidence="2" id="KW-0489">Methyltransferase</keyword>
<comment type="caution">
    <text evidence="2">The sequence shown here is derived from an EMBL/GenBank/DDBJ whole genome shotgun (WGS) entry which is preliminary data.</text>
</comment>
<proteinExistence type="predicted"/>
<feature type="compositionally biased region" description="Basic residues" evidence="1">
    <location>
        <begin position="94"/>
        <end position="107"/>
    </location>
</feature>
<dbReference type="InterPro" id="IPR029063">
    <property type="entry name" value="SAM-dependent_MTases_sf"/>
</dbReference>
<dbReference type="GO" id="GO:0032259">
    <property type="term" value="P:methylation"/>
    <property type="evidence" value="ECO:0007669"/>
    <property type="project" value="UniProtKB-KW"/>
</dbReference>
<evidence type="ECO:0000256" key="1">
    <source>
        <dbReference type="SAM" id="MobiDB-lite"/>
    </source>
</evidence>
<reference evidence="2 3" key="1">
    <citation type="submission" date="2024-12" db="EMBL/GenBank/DDBJ databases">
        <authorList>
            <person name="Alaofin S."/>
            <person name="Velasco D."/>
            <person name="Li D."/>
            <person name="Baldwin T."/>
            <person name="Liu Z."/>
            <person name="Schachterle J.K."/>
        </authorList>
    </citation>
    <scope>NUCLEOTIDE SEQUENCE [LARGE SCALE GENOMIC DNA]</scope>
    <source>
        <strain evidence="2 3">B1</strain>
    </source>
</reference>
<dbReference type="GO" id="GO:0008168">
    <property type="term" value="F:methyltransferase activity"/>
    <property type="evidence" value="ECO:0007669"/>
    <property type="project" value="UniProtKB-KW"/>
</dbReference>
<keyword evidence="3" id="KW-1185">Reference proteome</keyword>
<evidence type="ECO:0000313" key="2">
    <source>
        <dbReference type="EMBL" id="MFN6508342.1"/>
    </source>
</evidence>
<feature type="region of interest" description="Disordered" evidence="1">
    <location>
        <begin position="73"/>
        <end position="113"/>
    </location>
</feature>
<organism evidence="2 3">
    <name type="scientific">Xanthomonas translucens pv. translucens</name>
    <dbReference type="NCBI Taxonomy" id="134875"/>
    <lineage>
        <taxon>Bacteria</taxon>
        <taxon>Pseudomonadati</taxon>
        <taxon>Pseudomonadota</taxon>
        <taxon>Gammaproteobacteria</taxon>
        <taxon>Lysobacterales</taxon>
        <taxon>Lysobacteraceae</taxon>
        <taxon>Xanthomonas</taxon>
        <taxon>Xanthomonas translucens group</taxon>
    </lineage>
</organism>
<gene>
    <name evidence="2" type="ORF">ACK3FC_14210</name>
</gene>
<dbReference type="RefSeq" id="WP_193565966.1">
    <property type="nucleotide sequence ID" value="NZ_CP064003.1"/>
</dbReference>
<name>A0ABW9KX11_XANCT</name>
<dbReference type="SUPFAM" id="SSF53335">
    <property type="entry name" value="S-adenosyl-L-methionine-dependent methyltransferases"/>
    <property type="match status" value="1"/>
</dbReference>
<feature type="region of interest" description="Disordered" evidence="1">
    <location>
        <begin position="1"/>
        <end position="24"/>
    </location>
</feature>